<feature type="transmembrane region" description="Helical" evidence="6">
    <location>
        <begin position="69"/>
        <end position="89"/>
    </location>
</feature>
<dbReference type="PANTHER" id="PTHR30618:SF0">
    <property type="entry name" value="PURINE-URACIL PERMEASE NCS1"/>
    <property type="match status" value="1"/>
</dbReference>
<organism evidence="7 8">
    <name type="scientific">Halomonas colorata</name>
    <dbReference type="NCBI Taxonomy" id="2742615"/>
    <lineage>
        <taxon>Bacteria</taxon>
        <taxon>Pseudomonadati</taxon>
        <taxon>Pseudomonadota</taxon>
        <taxon>Gammaproteobacteria</taxon>
        <taxon>Oceanospirillales</taxon>
        <taxon>Halomonadaceae</taxon>
        <taxon>Halomonas</taxon>
    </lineage>
</organism>
<reference evidence="7 8" key="1">
    <citation type="submission" date="2020-07" db="EMBL/GenBank/DDBJ databases">
        <title>Halophilic bacteria isolated from french cheeses.</title>
        <authorList>
            <person name="Kothe C.I."/>
            <person name="Farah-Kraiem B."/>
            <person name="Renault P."/>
            <person name="Dridi B."/>
        </authorList>
    </citation>
    <scope>NUCLEOTIDE SEQUENCE [LARGE SCALE GENOMIC DNA]</scope>
    <source>
        <strain evidence="7 8">FME20</strain>
    </source>
</reference>
<sequence>MSISTSALASEEPSAANAALGTKSLGAESLAPQHTRIMGRGSYFLAWFGGCVSIGTFAMGSSVVGTLNLLQATLAIAIGCFVIGIALAINGAAGYKYGIPFMVQARSAFGFTGTRIPGLVRALPAVVWYGFQSWIGAGALNMVSATLFGFDNLVFYFITFQFLQIGLSVMGFQGIKWLENIGSAFILGSLMYMFYATVQRYGDELSTSLFTMEGSWGMPFWSATMLFLGIYSTMMLNVSDYSREHKKGTGKGLLTTIYAMSILPCTLFMGLIGYMVSEATGTADPIQVFANAVDNTPLLMITLLFIAFAQVTTNVLNNVVPPTYVLMDVFKIKFPIATVIVGLLAFATFPWKLVQPGSAAGLQMFVQTYSAFLGPIFAILVVDYYIIRRRTLDISKLYDPTGPYQGVNKAALIATAVGIVAALSFSTVSWYASLIPAGVTYYLLMKHWAPCQRFTQ</sequence>
<keyword evidence="8" id="KW-1185">Reference proteome</keyword>
<comment type="caution">
    <text evidence="7">The sequence shown here is derived from an EMBL/GenBank/DDBJ whole genome shotgun (WGS) entry which is preliminary data.</text>
</comment>
<keyword evidence="5 6" id="KW-0472">Membrane</keyword>
<feature type="transmembrane region" description="Helical" evidence="6">
    <location>
        <begin position="218"/>
        <end position="236"/>
    </location>
</feature>
<feature type="transmembrane region" description="Helical" evidence="6">
    <location>
        <begin position="125"/>
        <end position="147"/>
    </location>
</feature>
<evidence type="ECO:0000256" key="3">
    <source>
        <dbReference type="ARBA" id="ARBA00022692"/>
    </source>
</evidence>
<name>A0ABR9FX79_9GAMM</name>
<feature type="transmembrane region" description="Helical" evidence="6">
    <location>
        <begin position="332"/>
        <end position="349"/>
    </location>
</feature>
<dbReference type="EMBL" id="RRZB01000013">
    <property type="protein sequence ID" value="MBE0463241.1"/>
    <property type="molecule type" value="Genomic_DNA"/>
</dbReference>
<feature type="transmembrane region" description="Helical" evidence="6">
    <location>
        <begin position="257"/>
        <end position="277"/>
    </location>
</feature>
<comment type="similarity">
    <text evidence="2">Belongs to the purine-cytosine permease (2.A.39) family.</text>
</comment>
<dbReference type="Proteomes" id="UP001645038">
    <property type="component" value="Unassembled WGS sequence"/>
</dbReference>
<comment type="subcellular location">
    <subcellularLocation>
        <location evidence="1">Membrane</location>
        <topology evidence="1">Multi-pass membrane protein</topology>
    </subcellularLocation>
</comment>
<evidence type="ECO:0000256" key="2">
    <source>
        <dbReference type="ARBA" id="ARBA00008974"/>
    </source>
</evidence>
<feature type="transmembrane region" description="Helical" evidence="6">
    <location>
        <begin position="410"/>
        <end position="432"/>
    </location>
</feature>
<dbReference type="InterPro" id="IPR045225">
    <property type="entry name" value="Uracil/uridine/allantoin_perm"/>
</dbReference>
<feature type="transmembrane region" description="Helical" evidence="6">
    <location>
        <begin position="177"/>
        <end position="198"/>
    </location>
</feature>
<dbReference type="PANTHER" id="PTHR30618">
    <property type="entry name" value="NCS1 FAMILY PURINE/PYRIMIDINE TRANSPORTER"/>
    <property type="match status" value="1"/>
</dbReference>
<feature type="transmembrane region" description="Helical" evidence="6">
    <location>
        <begin position="369"/>
        <end position="387"/>
    </location>
</feature>
<evidence type="ECO:0000256" key="5">
    <source>
        <dbReference type="ARBA" id="ARBA00023136"/>
    </source>
</evidence>
<proteinExistence type="inferred from homology"/>
<feature type="transmembrane region" description="Helical" evidence="6">
    <location>
        <begin position="153"/>
        <end position="170"/>
    </location>
</feature>
<dbReference type="Gene3D" id="1.10.4160.10">
    <property type="entry name" value="Hydantoin permease"/>
    <property type="match status" value="1"/>
</dbReference>
<dbReference type="CDD" id="cd10323">
    <property type="entry name" value="SLC-NCS1sbd"/>
    <property type="match status" value="1"/>
</dbReference>
<keyword evidence="4 6" id="KW-1133">Transmembrane helix</keyword>
<evidence type="ECO:0000313" key="7">
    <source>
        <dbReference type="EMBL" id="MBE0463241.1"/>
    </source>
</evidence>
<accession>A0ABR9FX79</accession>
<dbReference type="RefSeq" id="WP_192537798.1">
    <property type="nucleotide sequence ID" value="NZ_JABUZA010000052.1"/>
</dbReference>
<protein>
    <submittedName>
        <fullName evidence="7">Cytosine permease</fullName>
    </submittedName>
</protein>
<evidence type="ECO:0000256" key="4">
    <source>
        <dbReference type="ARBA" id="ARBA00022989"/>
    </source>
</evidence>
<evidence type="ECO:0000313" key="8">
    <source>
        <dbReference type="Proteomes" id="UP001645038"/>
    </source>
</evidence>
<feature type="transmembrane region" description="Helical" evidence="6">
    <location>
        <begin position="297"/>
        <end position="320"/>
    </location>
</feature>
<dbReference type="InterPro" id="IPR001248">
    <property type="entry name" value="Pur-cyt_permease"/>
</dbReference>
<evidence type="ECO:0000256" key="1">
    <source>
        <dbReference type="ARBA" id="ARBA00004141"/>
    </source>
</evidence>
<gene>
    <name evidence="7" type="ORF">EI547_07200</name>
</gene>
<dbReference type="Pfam" id="PF02133">
    <property type="entry name" value="Transp_cyt_pur"/>
    <property type="match status" value="1"/>
</dbReference>
<feature type="transmembrane region" description="Helical" evidence="6">
    <location>
        <begin position="43"/>
        <end position="63"/>
    </location>
</feature>
<keyword evidence="3 6" id="KW-0812">Transmembrane</keyword>
<evidence type="ECO:0000256" key="6">
    <source>
        <dbReference type="SAM" id="Phobius"/>
    </source>
</evidence>